<dbReference type="SUPFAM" id="SSF51735">
    <property type="entry name" value="NAD(P)-binding Rossmann-fold domains"/>
    <property type="match status" value="1"/>
</dbReference>
<accession>A0A2T0TI93</accession>
<reference evidence="2 3" key="1">
    <citation type="submission" date="2018-03" db="EMBL/GenBank/DDBJ databases">
        <title>Genomic Encyclopedia of Archaeal and Bacterial Type Strains, Phase II (KMG-II): from individual species to whole genera.</title>
        <authorList>
            <person name="Goeker M."/>
        </authorList>
    </citation>
    <scope>NUCLEOTIDE SEQUENCE [LARGE SCALE GENOMIC DNA]</scope>
    <source>
        <strain evidence="2 3">DSM 28354</strain>
    </source>
</reference>
<dbReference type="RefSeq" id="WP_106136271.1">
    <property type="nucleotide sequence ID" value="NZ_PVTE01000002.1"/>
</dbReference>
<evidence type="ECO:0000313" key="2">
    <source>
        <dbReference type="EMBL" id="PRY45410.1"/>
    </source>
</evidence>
<feature type="domain" description="NAD(P)-binding" evidence="1">
    <location>
        <begin position="13"/>
        <end position="207"/>
    </location>
</feature>
<dbReference type="InterPro" id="IPR036291">
    <property type="entry name" value="NAD(P)-bd_dom_sf"/>
</dbReference>
<evidence type="ECO:0000313" key="3">
    <source>
        <dbReference type="Proteomes" id="UP000238375"/>
    </source>
</evidence>
<evidence type="ECO:0000259" key="1">
    <source>
        <dbReference type="Pfam" id="PF13460"/>
    </source>
</evidence>
<dbReference type="InterPro" id="IPR016040">
    <property type="entry name" value="NAD(P)-bd_dom"/>
</dbReference>
<comment type="caution">
    <text evidence="2">The sequence shown here is derived from an EMBL/GenBank/DDBJ whole genome shotgun (WGS) entry which is preliminary data.</text>
</comment>
<dbReference type="EMBL" id="PVTE01000002">
    <property type="protein sequence ID" value="PRY45410.1"/>
    <property type="molecule type" value="Genomic_DNA"/>
</dbReference>
<protein>
    <submittedName>
        <fullName evidence="2">Nucleoside-diphosphate-sugar epimerase</fullName>
    </submittedName>
</protein>
<organism evidence="2 3">
    <name type="scientific">Spirosoma oryzae</name>
    <dbReference type="NCBI Taxonomy" id="1469603"/>
    <lineage>
        <taxon>Bacteria</taxon>
        <taxon>Pseudomonadati</taxon>
        <taxon>Bacteroidota</taxon>
        <taxon>Cytophagia</taxon>
        <taxon>Cytophagales</taxon>
        <taxon>Cytophagaceae</taxon>
        <taxon>Spirosoma</taxon>
    </lineage>
</organism>
<dbReference type="OrthoDB" id="751203at2"/>
<dbReference type="Gene3D" id="3.40.50.720">
    <property type="entry name" value="NAD(P)-binding Rossmann-like Domain"/>
    <property type="match status" value="1"/>
</dbReference>
<keyword evidence="3" id="KW-1185">Reference proteome</keyword>
<name>A0A2T0TI93_9BACT</name>
<dbReference type="Pfam" id="PF13460">
    <property type="entry name" value="NAD_binding_10"/>
    <property type="match status" value="1"/>
</dbReference>
<gene>
    <name evidence="2" type="ORF">CLV58_102158</name>
</gene>
<sequence>MTEKKSVAIVGLGWLGLPLAESLQQQGFSVKGSTTTPEKAARLAKQGIDAQVVRFEPAPTADVAKLVSADAIVINIPPKAGMQGDAFHPQQIGYLVDAIRKQGARHVVYVSSTSVYPEQTEPVRPSVEDDVQTPEQSAAPALVEAEQKVLTLAPERLVTILRCGGLMGYERIPGKYVAGKTIDTGTVPVNYIHRDDVIGLLSTILANKLQGTFNAVAPEHPTREAIYRKSCADFGYELPTFVTPDKPLSYKVISPDKLIQATDYQFRYPNPLDFPYGSGA</sequence>
<dbReference type="AlphaFoldDB" id="A0A2T0TI93"/>
<proteinExistence type="predicted"/>
<dbReference type="Proteomes" id="UP000238375">
    <property type="component" value="Unassembled WGS sequence"/>
</dbReference>